<dbReference type="AlphaFoldDB" id="A0A1G1V1H2"/>
<dbReference type="Proteomes" id="UP000177967">
    <property type="component" value="Unassembled WGS sequence"/>
</dbReference>
<reference evidence="1 2" key="1">
    <citation type="journal article" date="2016" name="Nat. Commun.">
        <title>Thousands of microbial genomes shed light on interconnected biogeochemical processes in an aquifer system.</title>
        <authorList>
            <person name="Anantharaman K."/>
            <person name="Brown C.T."/>
            <person name="Hug L.A."/>
            <person name="Sharon I."/>
            <person name="Castelle C.J."/>
            <person name="Probst A.J."/>
            <person name="Thomas B.C."/>
            <person name="Singh A."/>
            <person name="Wilkins M.J."/>
            <person name="Karaoz U."/>
            <person name="Brodie E.L."/>
            <person name="Williams K.H."/>
            <person name="Hubbard S.S."/>
            <person name="Banfield J.F."/>
        </authorList>
    </citation>
    <scope>NUCLEOTIDE SEQUENCE [LARGE SCALE GENOMIC DNA]</scope>
</reference>
<name>A0A1G1V1H2_9BACT</name>
<proteinExistence type="predicted"/>
<comment type="caution">
    <text evidence="1">The sequence shown here is derived from an EMBL/GenBank/DDBJ whole genome shotgun (WGS) entry which is preliminary data.</text>
</comment>
<sequence length="86" mass="9925">MVQKISAPVSVALVFNHRCRSVVPRWVIWEGQTHKVIRLGFHYSYRGGRTLMHVFSVESATLYFKLVLNTETLFWTVEEIADGEAD</sequence>
<evidence type="ECO:0000313" key="1">
    <source>
        <dbReference type="EMBL" id="OGY09248.1"/>
    </source>
</evidence>
<organism evidence="1 2">
    <name type="scientific">Candidatus Blackburnbacteria bacterium RIFCSPHIGHO2_01_FULL_43_15b</name>
    <dbReference type="NCBI Taxonomy" id="1797513"/>
    <lineage>
        <taxon>Bacteria</taxon>
        <taxon>Candidatus Blackburniibacteriota</taxon>
    </lineage>
</organism>
<gene>
    <name evidence="1" type="ORF">A2782_01885</name>
</gene>
<evidence type="ECO:0000313" key="2">
    <source>
        <dbReference type="Proteomes" id="UP000177967"/>
    </source>
</evidence>
<dbReference type="STRING" id="1797513.A2782_01885"/>
<accession>A0A1G1V1H2</accession>
<dbReference type="EMBL" id="MHBW01000013">
    <property type="protein sequence ID" value="OGY09248.1"/>
    <property type="molecule type" value="Genomic_DNA"/>
</dbReference>
<protein>
    <submittedName>
        <fullName evidence="1">Uncharacterized protein</fullName>
    </submittedName>
</protein>